<dbReference type="Proteomes" id="UP001248819">
    <property type="component" value="Unassembled WGS sequence"/>
</dbReference>
<dbReference type="InterPro" id="IPR015424">
    <property type="entry name" value="PyrdxlP-dep_Trfase"/>
</dbReference>
<dbReference type="SUPFAM" id="SSF53383">
    <property type="entry name" value="PLP-dependent transferases"/>
    <property type="match status" value="1"/>
</dbReference>
<proteinExistence type="inferred from homology"/>
<name>A0ABU3CRV6_9FLAO</name>
<keyword evidence="1 3" id="KW-0663">Pyridoxal phosphate</keyword>
<comment type="similarity">
    <text evidence="2 3">Belongs to the DegT/DnrJ/EryC1 family.</text>
</comment>
<accession>A0ABU3CRV6</accession>
<reference evidence="4 5" key="1">
    <citation type="submission" date="2023-09" db="EMBL/GenBank/DDBJ databases">
        <authorList>
            <person name="Rey-Velasco X."/>
        </authorList>
    </citation>
    <scope>NUCLEOTIDE SEQUENCE [LARGE SCALE GENOMIC DNA]</scope>
    <source>
        <strain evidence="4 5">F297</strain>
    </source>
</reference>
<keyword evidence="5" id="KW-1185">Reference proteome</keyword>
<comment type="caution">
    <text evidence="4">The sequence shown here is derived from an EMBL/GenBank/DDBJ whole genome shotgun (WGS) entry which is preliminary data.</text>
</comment>
<evidence type="ECO:0000313" key="5">
    <source>
        <dbReference type="Proteomes" id="UP001248819"/>
    </source>
</evidence>
<evidence type="ECO:0000256" key="3">
    <source>
        <dbReference type="RuleBase" id="RU004508"/>
    </source>
</evidence>
<gene>
    <name evidence="4" type="ORF">RM529_02985</name>
</gene>
<dbReference type="GO" id="GO:0008483">
    <property type="term" value="F:transaminase activity"/>
    <property type="evidence" value="ECO:0007669"/>
    <property type="project" value="UniProtKB-KW"/>
</dbReference>
<dbReference type="CDD" id="cd00616">
    <property type="entry name" value="AHBA_syn"/>
    <property type="match status" value="1"/>
</dbReference>
<keyword evidence="4" id="KW-0032">Aminotransferase</keyword>
<dbReference type="PANTHER" id="PTHR30244:SF36">
    <property type="entry name" value="3-OXO-GLUCOSE-6-PHOSPHATE:GLUTAMATE AMINOTRANSFERASE"/>
    <property type="match status" value="1"/>
</dbReference>
<dbReference type="InterPro" id="IPR015421">
    <property type="entry name" value="PyrdxlP-dep_Trfase_major"/>
</dbReference>
<dbReference type="Gene3D" id="3.90.1150.10">
    <property type="entry name" value="Aspartate Aminotransferase, domain 1"/>
    <property type="match status" value="1"/>
</dbReference>
<dbReference type="EC" id="2.6.1.-" evidence="4"/>
<dbReference type="Gene3D" id="3.40.640.10">
    <property type="entry name" value="Type I PLP-dependent aspartate aminotransferase-like (Major domain)"/>
    <property type="match status" value="1"/>
</dbReference>
<organism evidence="4 5">
    <name type="scientific">Autumnicola edwardsiae</name>
    <dbReference type="NCBI Taxonomy" id="3075594"/>
    <lineage>
        <taxon>Bacteria</taxon>
        <taxon>Pseudomonadati</taxon>
        <taxon>Bacteroidota</taxon>
        <taxon>Flavobacteriia</taxon>
        <taxon>Flavobacteriales</taxon>
        <taxon>Flavobacteriaceae</taxon>
        <taxon>Autumnicola</taxon>
    </lineage>
</organism>
<dbReference type="InterPro" id="IPR015422">
    <property type="entry name" value="PyrdxlP-dep_Trfase_small"/>
</dbReference>
<evidence type="ECO:0000256" key="1">
    <source>
        <dbReference type="ARBA" id="ARBA00022898"/>
    </source>
</evidence>
<keyword evidence="4" id="KW-0808">Transferase</keyword>
<sequence length="367" mass="41051">MNVDFLDLKQQYLSIKDEIDAAMFGVIASSAFIKSKPVADFEKEFADYLGAEHVISCANGTDALEICLRGFNIGAGDEVLVPAMSWISTSEVVATAGATPVFVDIDAETFCIDISKIEEKISNKTKAIIPVHLYGHPADMQTILEIAQKHKLKVIEDCAQAHGAEIDGKKVGTFGDAATFSFFPTKNLGAFGDAGAIVVKNIDLKNKISAIANHGQEERHEHILHGRNSRMDGIQAAILSVKLKHLDKWGKMREQVARHYCKELGQLKNISLPKEQPLTKHAYHLFVIKTEKRDELKEFLEARQITTLIHYPKALPFQLCYKEYGFRETDFPIASKIQKQILSLPFYPEISEEAIHHVSQNIKDFPF</sequence>
<dbReference type="PANTHER" id="PTHR30244">
    <property type="entry name" value="TRANSAMINASE"/>
    <property type="match status" value="1"/>
</dbReference>
<dbReference type="Pfam" id="PF01041">
    <property type="entry name" value="DegT_DnrJ_EryC1"/>
    <property type="match status" value="1"/>
</dbReference>
<dbReference type="EMBL" id="JAVRHP010000008">
    <property type="protein sequence ID" value="MDT0649089.1"/>
    <property type="molecule type" value="Genomic_DNA"/>
</dbReference>
<protein>
    <submittedName>
        <fullName evidence="4">DegT/DnrJ/EryC1/StrS family aminotransferase</fullName>
        <ecNumber evidence="4">2.6.1.-</ecNumber>
    </submittedName>
</protein>
<evidence type="ECO:0000256" key="2">
    <source>
        <dbReference type="ARBA" id="ARBA00037999"/>
    </source>
</evidence>
<dbReference type="RefSeq" id="WP_311483267.1">
    <property type="nucleotide sequence ID" value="NZ_JAVRHP010000008.1"/>
</dbReference>
<evidence type="ECO:0000313" key="4">
    <source>
        <dbReference type="EMBL" id="MDT0649089.1"/>
    </source>
</evidence>
<dbReference type="InterPro" id="IPR000653">
    <property type="entry name" value="DegT/StrS_aminotransferase"/>
</dbReference>
<dbReference type="PIRSF" id="PIRSF000390">
    <property type="entry name" value="PLP_StrS"/>
    <property type="match status" value="1"/>
</dbReference>